<feature type="domain" description="PDZ" evidence="1">
    <location>
        <begin position="13"/>
        <end position="86"/>
    </location>
</feature>
<proteinExistence type="predicted"/>
<dbReference type="PANTHER" id="PTHR19964:SF92">
    <property type="entry name" value="PATJ HOMOLOG"/>
    <property type="match status" value="1"/>
</dbReference>
<evidence type="ECO:0000259" key="1">
    <source>
        <dbReference type="PROSITE" id="PS50106"/>
    </source>
</evidence>
<name>A0A672KAJ6_SINGR</name>
<sequence>QMASATQLPTLLYFDLEKGESALGISIVGMETEACYSGQVDGRLHEGDQILAVNGKPFESSVTHEQAVQVLLEAASVVTLIIAREPAPSFSPPQVSHTLPKNLCFLCEVLGLVDFLVMVAIQLSHLLLARLL</sequence>
<dbReference type="AlphaFoldDB" id="A0A672KAJ6"/>
<dbReference type="Proteomes" id="UP000472262">
    <property type="component" value="Unassembled WGS sequence"/>
</dbReference>
<keyword evidence="3" id="KW-1185">Reference proteome</keyword>
<dbReference type="InterPro" id="IPR051342">
    <property type="entry name" value="PDZ_scaffold"/>
</dbReference>
<accession>A0A672KAJ6</accession>
<protein>
    <recommendedName>
        <fullName evidence="1">PDZ domain-containing protein</fullName>
    </recommendedName>
</protein>
<reference evidence="2" key="2">
    <citation type="submission" date="2025-09" db="UniProtKB">
        <authorList>
            <consortium name="Ensembl"/>
        </authorList>
    </citation>
    <scope>IDENTIFICATION</scope>
</reference>
<dbReference type="SMART" id="SM00228">
    <property type="entry name" value="PDZ"/>
    <property type="match status" value="1"/>
</dbReference>
<dbReference type="InterPro" id="IPR001478">
    <property type="entry name" value="PDZ"/>
</dbReference>
<dbReference type="PANTHER" id="PTHR19964">
    <property type="entry name" value="MULTIPLE PDZ DOMAIN PROTEIN"/>
    <property type="match status" value="1"/>
</dbReference>
<dbReference type="Ensembl" id="ENSSGRT00000006712.1">
    <property type="protein sequence ID" value="ENSSGRP00000006191.1"/>
    <property type="gene ID" value="ENSSGRG00000004141.1"/>
</dbReference>
<dbReference type="InterPro" id="IPR036034">
    <property type="entry name" value="PDZ_sf"/>
</dbReference>
<dbReference type="SUPFAM" id="SSF50156">
    <property type="entry name" value="PDZ domain-like"/>
    <property type="match status" value="1"/>
</dbReference>
<organism evidence="2 3">
    <name type="scientific">Sinocyclocheilus grahami</name>
    <name type="common">Dianchi golden-line fish</name>
    <name type="synonym">Barbus grahami</name>
    <dbReference type="NCBI Taxonomy" id="75366"/>
    <lineage>
        <taxon>Eukaryota</taxon>
        <taxon>Metazoa</taxon>
        <taxon>Chordata</taxon>
        <taxon>Craniata</taxon>
        <taxon>Vertebrata</taxon>
        <taxon>Euteleostomi</taxon>
        <taxon>Actinopterygii</taxon>
        <taxon>Neopterygii</taxon>
        <taxon>Teleostei</taxon>
        <taxon>Ostariophysi</taxon>
        <taxon>Cypriniformes</taxon>
        <taxon>Cyprinidae</taxon>
        <taxon>Cyprininae</taxon>
        <taxon>Sinocyclocheilus</taxon>
    </lineage>
</organism>
<dbReference type="InParanoid" id="A0A672KAJ6"/>
<evidence type="ECO:0000313" key="2">
    <source>
        <dbReference type="Ensembl" id="ENSSGRP00000006191.1"/>
    </source>
</evidence>
<dbReference type="PROSITE" id="PS50106">
    <property type="entry name" value="PDZ"/>
    <property type="match status" value="1"/>
</dbReference>
<reference evidence="2" key="1">
    <citation type="submission" date="2025-08" db="UniProtKB">
        <authorList>
            <consortium name="Ensembl"/>
        </authorList>
    </citation>
    <scope>IDENTIFICATION</scope>
</reference>
<dbReference type="Pfam" id="PF00595">
    <property type="entry name" value="PDZ"/>
    <property type="match status" value="1"/>
</dbReference>
<evidence type="ECO:0000313" key="3">
    <source>
        <dbReference type="Proteomes" id="UP000472262"/>
    </source>
</evidence>
<dbReference type="Gene3D" id="2.30.42.10">
    <property type="match status" value="1"/>
</dbReference>